<keyword evidence="17" id="KW-1185">Reference proteome</keyword>
<evidence type="ECO:0000259" key="13">
    <source>
        <dbReference type="Pfam" id="PF00288"/>
    </source>
</evidence>
<reference evidence="17" key="1">
    <citation type="submission" date="2016-10" db="EMBL/GenBank/DDBJ databases">
        <authorList>
            <person name="Varghese N."/>
            <person name="Submissions S."/>
        </authorList>
    </citation>
    <scope>NUCLEOTIDE SEQUENCE [LARGE SCALE GENOMIC DNA]</scope>
    <source>
        <strain evidence="17">CGMCC 4.7038</strain>
    </source>
</reference>
<accession>A0A1H6ZKM5</accession>
<gene>
    <name evidence="11" type="primary">galK</name>
    <name evidence="16" type="ORF">SAMN05443287_105160</name>
</gene>
<feature type="domain" description="GHMP kinase C-terminal" evidence="14">
    <location>
        <begin position="288"/>
        <end position="367"/>
    </location>
</feature>
<dbReference type="Gene3D" id="3.30.230.10">
    <property type="match status" value="1"/>
</dbReference>
<dbReference type="AlphaFoldDB" id="A0A1H6ZKM5"/>
<dbReference type="InterPro" id="IPR036554">
    <property type="entry name" value="GHMP_kinase_C_sf"/>
</dbReference>
<dbReference type="STRING" id="1144548.SAMN05443287_105160"/>
<dbReference type="PRINTS" id="PR00959">
    <property type="entry name" value="MEVGALKINASE"/>
</dbReference>
<protein>
    <recommendedName>
        <fullName evidence="11 12">Galactokinase</fullName>
        <ecNumber evidence="11 12">2.7.1.6</ecNumber>
    </recommendedName>
    <alternativeName>
        <fullName evidence="11">Galactose kinase</fullName>
    </alternativeName>
</protein>
<dbReference type="InterPro" id="IPR013750">
    <property type="entry name" value="GHMP_kinase_C_dom"/>
</dbReference>
<feature type="binding site" evidence="11">
    <location>
        <begin position="39"/>
        <end position="42"/>
    </location>
    <ligand>
        <name>substrate</name>
    </ligand>
</feature>
<evidence type="ECO:0000256" key="5">
    <source>
        <dbReference type="ARBA" id="ARBA00022741"/>
    </source>
</evidence>
<comment type="function">
    <text evidence="11">Catalyzes the transfer of the gamma-phosphate of ATP to D-galactose to form alpha-D-galactose-1-phosphate (Gal-1-P).</text>
</comment>
<comment type="pathway">
    <text evidence="11">Carbohydrate metabolism; galactose metabolism.</text>
</comment>
<dbReference type="PANTHER" id="PTHR10457">
    <property type="entry name" value="MEVALONATE KINASE/GALACTOKINASE"/>
    <property type="match status" value="1"/>
</dbReference>
<dbReference type="NCBIfam" id="TIGR00131">
    <property type="entry name" value="gal_kin"/>
    <property type="match status" value="1"/>
</dbReference>
<keyword evidence="10 11" id="KW-0119">Carbohydrate metabolism</keyword>
<dbReference type="UniPathway" id="UPA00214"/>
<evidence type="ECO:0000256" key="12">
    <source>
        <dbReference type="NCBIfam" id="TIGR00131"/>
    </source>
</evidence>
<evidence type="ECO:0000256" key="1">
    <source>
        <dbReference type="ARBA" id="ARBA00006566"/>
    </source>
</evidence>
<evidence type="ECO:0000256" key="9">
    <source>
        <dbReference type="ARBA" id="ARBA00023144"/>
    </source>
</evidence>
<dbReference type="SUPFAM" id="SSF54211">
    <property type="entry name" value="Ribosomal protein S5 domain 2-like"/>
    <property type="match status" value="1"/>
</dbReference>
<keyword evidence="3 11" id="KW-0808">Transferase</keyword>
<dbReference type="FunFam" id="3.30.230.10:FF:000017">
    <property type="entry name" value="Galactokinase"/>
    <property type="match status" value="1"/>
</dbReference>
<evidence type="ECO:0000256" key="10">
    <source>
        <dbReference type="ARBA" id="ARBA00023277"/>
    </source>
</evidence>
<dbReference type="EC" id="2.7.1.6" evidence="11 12"/>
<dbReference type="InterPro" id="IPR020568">
    <property type="entry name" value="Ribosomal_Su5_D2-typ_SF"/>
</dbReference>
<feature type="domain" description="Galactokinase N-terminal" evidence="15">
    <location>
        <begin position="16"/>
        <end position="62"/>
    </location>
</feature>
<evidence type="ECO:0000256" key="11">
    <source>
        <dbReference type="HAMAP-Rule" id="MF_00246"/>
    </source>
</evidence>
<dbReference type="Pfam" id="PF00288">
    <property type="entry name" value="GHMP_kinases_N"/>
    <property type="match status" value="1"/>
</dbReference>
<dbReference type="OrthoDB" id="250531at2"/>
<feature type="binding site" evidence="11">
    <location>
        <position position="73"/>
    </location>
    <ligand>
        <name>ATP</name>
        <dbReference type="ChEBI" id="CHEBI:30616"/>
    </ligand>
</feature>
<dbReference type="EMBL" id="FNYV01000005">
    <property type="protein sequence ID" value="SEJ53979.1"/>
    <property type="molecule type" value="Genomic_DNA"/>
</dbReference>
<dbReference type="GO" id="GO:0006012">
    <property type="term" value="P:galactose metabolic process"/>
    <property type="evidence" value="ECO:0007669"/>
    <property type="project" value="UniProtKB-UniRule"/>
</dbReference>
<feature type="binding site" evidence="11">
    <location>
        <begin position="128"/>
        <end position="134"/>
    </location>
    <ligand>
        <name>ATP</name>
        <dbReference type="ChEBI" id="CHEBI:30616"/>
    </ligand>
</feature>
<dbReference type="InterPro" id="IPR019539">
    <property type="entry name" value="GalKase_N"/>
</dbReference>
<dbReference type="Proteomes" id="UP000198707">
    <property type="component" value="Unassembled WGS sequence"/>
</dbReference>
<comment type="similarity">
    <text evidence="1 11">Belongs to the GHMP kinase family. GalK subfamily.</text>
</comment>
<dbReference type="GO" id="GO:0005829">
    <property type="term" value="C:cytosol"/>
    <property type="evidence" value="ECO:0007669"/>
    <property type="project" value="TreeGrafter"/>
</dbReference>
<dbReference type="InterPro" id="IPR022963">
    <property type="entry name" value="Galactokinase_bac"/>
</dbReference>
<evidence type="ECO:0000313" key="17">
    <source>
        <dbReference type="Proteomes" id="UP000198707"/>
    </source>
</evidence>
<dbReference type="InterPro" id="IPR014721">
    <property type="entry name" value="Ribsml_uS5_D2-typ_fold_subgr"/>
</dbReference>
<evidence type="ECO:0000313" key="16">
    <source>
        <dbReference type="EMBL" id="SEJ53979.1"/>
    </source>
</evidence>
<dbReference type="Gene3D" id="3.30.70.890">
    <property type="entry name" value="GHMP kinase, C-terminal domain"/>
    <property type="match status" value="1"/>
</dbReference>
<organism evidence="16 17">
    <name type="scientific">Micromonospora phaseoli</name>
    <dbReference type="NCBI Taxonomy" id="1144548"/>
    <lineage>
        <taxon>Bacteria</taxon>
        <taxon>Bacillati</taxon>
        <taxon>Actinomycetota</taxon>
        <taxon>Actinomycetes</taxon>
        <taxon>Micromonosporales</taxon>
        <taxon>Micromonosporaceae</taxon>
        <taxon>Micromonospora</taxon>
    </lineage>
</organism>
<feature type="site" description="Transition state stabilizer" evidence="11">
    <location>
        <position position="33"/>
    </location>
</feature>
<keyword evidence="5 11" id="KW-0547">Nucleotide-binding</keyword>
<evidence type="ECO:0000256" key="8">
    <source>
        <dbReference type="ARBA" id="ARBA00022842"/>
    </source>
</evidence>
<comment type="subcellular location">
    <subcellularLocation>
        <location evidence="11">Cytoplasm</location>
    </subcellularLocation>
</comment>
<keyword evidence="9 11" id="KW-0299">Galactose metabolism</keyword>
<feature type="active site" description="Proton acceptor" evidence="11">
    <location>
        <position position="178"/>
    </location>
</feature>
<evidence type="ECO:0000256" key="3">
    <source>
        <dbReference type="ARBA" id="ARBA00022679"/>
    </source>
</evidence>
<dbReference type="PROSITE" id="PS00106">
    <property type="entry name" value="GALACTOKINASE"/>
    <property type="match status" value="1"/>
</dbReference>
<dbReference type="GO" id="GO:0000287">
    <property type="term" value="F:magnesium ion binding"/>
    <property type="evidence" value="ECO:0007669"/>
    <property type="project" value="UniProtKB-UniRule"/>
</dbReference>
<dbReference type="PROSITE" id="PS00627">
    <property type="entry name" value="GHMP_KINASES_ATP"/>
    <property type="match status" value="1"/>
</dbReference>
<name>A0A1H6ZKM5_9ACTN</name>
<evidence type="ECO:0000256" key="7">
    <source>
        <dbReference type="ARBA" id="ARBA00022840"/>
    </source>
</evidence>
<dbReference type="PANTHER" id="PTHR10457:SF7">
    <property type="entry name" value="GALACTOKINASE-RELATED"/>
    <property type="match status" value="1"/>
</dbReference>
<dbReference type="PIRSF" id="PIRSF000530">
    <property type="entry name" value="Galactokinase"/>
    <property type="match status" value="1"/>
</dbReference>
<proteinExistence type="inferred from homology"/>
<evidence type="ECO:0000256" key="2">
    <source>
        <dbReference type="ARBA" id="ARBA00022490"/>
    </source>
</evidence>
<dbReference type="GO" id="GO:0005524">
    <property type="term" value="F:ATP binding"/>
    <property type="evidence" value="ECO:0007669"/>
    <property type="project" value="UniProtKB-UniRule"/>
</dbReference>
<sequence length="389" mass="40787">MSDRHRDVAHRATTGFQTAYGEAPAGRWAAPGRVNLIGEHTDYNDGFVLPFALPLRTVAAAATQADDAWTVWSELTGETVAFGADEVAAPGRVTGWGAYVAGVVWALREAGHRVPGARLAIASDVPLGAGLSSSAALEAAVLTALVDLGGLNLPAEDQPRLAQRAENHYVGAPTGIMDQSATIRCRTGHALFLDCRSEQVEHIPFDLARTGLAVLVIDSRAPHRHADGEYAARRATCERAAGLLGVPALRDVPASELDDALARLPDDETRRRVRHVVTEDQRVLETVALLRDGRIRRIGGLLTASHASMRDDFAITVPEVDTAVEAALAAGALGARMTGGGFGGCVLALVDAADADQVAAAVTTAYAQRGFTAPDHLTVTPSTGATRLP</sequence>
<dbReference type="RefSeq" id="WP_092380587.1">
    <property type="nucleotide sequence ID" value="NZ_BOPI01000007.1"/>
</dbReference>
<keyword evidence="4 11" id="KW-0479">Metal-binding</keyword>
<evidence type="ECO:0000259" key="14">
    <source>
        <dbReference type="Pfam" id="PF08544"/>
    </source>
</evidence>
<feature type="binding site" evidence="11">
    <location>
        <position position="166"/>
    </location>
    <ligand>
        <name>Mg(2+)</name>
        <dbReference type="ChEBI" id="CHEBI:18420"/>
    </ligand>
</feature>
<dbReference type="InterPro" id="IPR006206">
    <property type="entry name" value="Mevalonate/galactokinase"/>
</dbReference>
<dbReference type="Pfam" id="PF08544">
    <property type="entry name" value="GHMP_kinases_C"/>
    <property type="match status" value="1"/>
</dbReference>
<evidence type="ECO:0000259" key="15">
    <source>
        <dbReference type="Pfam" id="PF10509"/>
    </source>
</evidence>
<dbReference type="FunFam" id="3.30.70.890:FF:000001">
    <property type="entry name" value="Galactokinase"/>
    <property type="match status" value="1"/>
</dbReference>
<dbReference type="SUPFAM" id="SSF55060">
    <property type="entry name" value="GHMP Kinase, C-terminal domain"/>
    <property type="match status" value="1"/>
</dbReference>
<keyword evidence="2 11" id="KW-0963">Cytoplasm</keyword>
<keyword evidence="6 11" id="KW-0418">Kinase</keyword>
<feature type="binding site" evidence="11">
    <location>
        <position position="230"/>
    </location>
    <ligand>
        <name>substrate</name>
    </ligand>
</feature>
<evidence type="ECO:0000256" key="6">
    <source>
        <dbReference type="ARBA" id="ARBA00022777"/>
    </source>
</evidence>
<dbReference type="InterPro" id="IPR019741">
    <property type="entry name" value="Galactokinase_CS"/>
</dbReference>
<evidence type="ECO:0000256" key="4">
    <source>
        <dbReference type="ARBA" id="ARBA00022723"/>
    </source>
</evidence>
<keyword evidence="7 11" id="KW-0067">ATP-binding</keyword>
<dbReference type="PRINTS" id="PR00473">
    <property type="entry name" value="GALCTOKINASE"/>
</dbReference>
<dbReference type="GO" id="GO:0004335">
    <property type="term" value="F:galactokinase activity"/>
    <property type="evidence" value="ECO:0007669"/>
    <property type="project" value="UniProtKB-UniRule"/>
</dbReference>
<dbReference type="InterPro" id="IPR006204">
    <property type="entry name" value="GHMP_kinase_N_dom"/>
</dbReference>
<dbReference type="HAMAP" id="MF_00246">
    <property type="entry name" value="Galactokinase"/>
    <property type="match status" value="1"/>
</dbReference>
<dbReference type="Pfam" id="PF10509">
    <property type="entry name" value="GalKase_gal_bdg"/>
    <property type="match status" value="1"/>
</dbReference>
<feature type="binding site" evidence="11">
    <location>
        <position position="134"/>
    </location>
    <ligand>
        <name>Mg(2+)</name>
        <dbReference type="ChEBI" id="CHEBI:18420"/>
    </ligand>
</feature>
<keyword evidence="8 11" id="KW-0460">Magnesium</keyword>
<feature type="domain" description="GHMP kinase N-terminal" evidence="13">
    <location>
        <begin position="99"/>
        <end position="183"/>
    </location>
</feature>
<comment type="catalytic activity">
    <reaction evidence="11">
        <text>alpha-D-galactose + ATP = alpha-D-galactose 1-phosphate + ADP + H(+)</text>
        <dbReference type="Rhea" id="RHEA:13553"/>
        <dbReference type="ChEBI" id="CHEBI:15378"/>
        <dbReference type="ChEBI" id="CHEBI:28061"/>
        <dbReference type="ChEBI" id="CHEBI:30616"/>
        <dbReference type="ChEBI" id="CHEBI:58336"/>
        <dbReference type="ChEBI" id="CHEBI:456216"/>
        <dbReference type="EC" id="2.7.1.6"/>
    </reaction>
</comment>
<dbReference type="InterPro" id="IPR000705">
    <property type="entry name" value="Galactokinase"/>
</dbReference>
<dbReference type="InterPro" id="IPR006203">
    <property type="entry name" value="GHMP_knse_ATP-bd_CS"/>
</dbReference>